<gene>
    <name evidence="1" type="ORF">AA0113_g9280</name>
</gene>
<dbReference type="Proteomes" id="UP000293823">
    <property type="component" value="Unassembled WGS sequence"/>
</dbReference>
<dbReference type="EMBL" id="PEJP01000041">
    <property type="protein sequence ID" value="RYO54120.1"/>
    <property type="molecule type" value="Genomic_DNA"/>
</dbReference>
<comment type="caution">
    <text evidence="1">The sequence shown here is derived from an EMBL/GenBank/DDBJ whole genome shotgun (WGS) entry which is preliminary data.</text>
</comment>
<proteinExistence type="predicted"/>
<name>A0A4Q4RCB5_9PLEO</name>
<sequence>MDILKVCSAPLDPTAPSLLTLPAEIRNRINEYVFIRPEPILIHDADFYYNQGRYGCEIGGHRYCQGGEFNSEEQRYFAGKRCRKSLREWETRSDAEKEDALLLRNEALLGIGLLKSCRQMYHETVSVL</sequence>
<keyword evidence="2" id="KW-1185">Reference proteome</keyword>
<accession>A0A4Q4RCB5</accession>
<protein>
    <submittedName>
        <fullName evidence="1">Uncharacterized protein</fullName>
    </submittedName>
</protein>
<organism evidence="1 2">
    <name type="scientific">Alternaria arborescens</name>
    <dbReference type="NCBI Taxonomy" id="156630"/>
    <lineage>
        <taxon>Eukaryota</taxon>
        <taxon>Fungi</taxon>
        <taxon>Dikarya</taxon>
        <taxon>Ascomycota</taxon>
        <taxon>Pezizomycotina</taxon>
        <taxon>Dothideomycetes</taxon>
        <taxon>Pleosporomycetidae</taxon>
        <taxon>Pleosporales</taxon>
        <taxon>Pleosporineae</taxon>
        <taxon>Pleosporaceae</taxon>
        <taxon>Alternaria</taxon>
        <taxon>Alternaria sect. Alternaria</taxon>
    </lineage>
</organism>
<evidence type="ECO:0000313" key="2">
    <source>
        <dbReference type="Proteomes" id="UP000293823"/>
    </source>
</evidence>
<dbReference type="AlphaFoldDB" id="A0A4Q4RCB5"/>
<reference evidence="2" key="1">
    <citation type="journal article" date="2019" name="bioRxiv">
        <title>Genomics, evolutionary history and diagnostics of the Alternaria alternata species group including apple and Asian pear pathotypes.</title>
        <authorList>
            <person name="Armitage A.D."/>
            <person name="Cockerton H.M."/>
            <person name="Sreenivasaprasad S."/>
            <person name="Woodhall J.W."/>
            <person name="Lane C.R."/>
            <person name="Harrison R.J."/>
            <person name="Clarkson J.P."/>
        </authorList>
    </citation>
    <scope>NUCLEOTIDE SEQUENCE [LARGE SCALE GENOMIC DNA]</scope>
    <source>
        <strain evidence="2">RGR 97.0016</strain>
    </source>
</reference>
<evidence type="ECO:0000313" key="1">
    <source>
        <dbReference type="EMBL" id="RYO54120.1"/>
    </source>
</evidence>
<dbReference type="OrthoDB" id="3690469at2759"/>